<evidence type="ECO:0000313" key="1">
    <source>
        <dbReference type="EMBL" id="WVN85674.1"/>
    </source>
</evidence>
<reference evidence="1" key="1">
    <citation type="submission" date="2016-06" db="EMBL/GenBank/DDBJ databases">
        <authorList>
            <person name="Cuomo C."/>
            <person name="Litvintseva A."/>
            <person name="Heitman J."/>
            <person name="Chen Y."/>
            <person name="Sun S."/>
            <person name="Springer D."/>
            <person name="Dromer F."/>
            <person name="Young S."/>
            <person name="Zeng Q."/>
            <person name="Chapman S."/>
            <person name="Gujja S."/>
            <person name="Saif S."/>
            <person name="Birren B."/>
        </authorList>
    </citation>
    <scope>NUCLEOTIDE SEQUENCE</scope>
    <source>
        <strain evidence="1">CBS 7841</strain>
    </source>
</reference>
<dbReference type="Proteomes" id="UP000094043">
    <property type="component" value="Chromosome 1"/>
</dbReference>
<evidence type="ECO:0000313" key="2">
    <source>
        <dbReference type="Proteomes" id="UP000094043"/>
    </source>
</evidence>
<reference evidence="1" key="3">
    <citation type="submission" date="2024-01" db="EMBL/GenBank/DDBJ databases">
        <authorList>
            <person name="Coelho M.A."/>
            <person name="David-Palma M."/>
            <person name="Shea T."/>
            <person name="Sun S."/>
            <person name="Cuomo C.A."/>
            <person name="Heitman J."/>
        </authorList>
    </citation>
    <scope>NUCLEOTIDE SEQUENCE</scope>
    <source>
        <strain evidence="1">CBS 7841</strain>
    </source>
</reference>
<accession>A0AAJ8JNU9</accession>
<reference evidence="1" key="2">
    <citation type="journal article" date="2022" name="Elife">
        <title>Obligate sexual reproduction of a homothallic fungus closely related to the Cryptococcus pathogenic species complex.</title>
        <authorList>
            <person name="Passer A.R."/>
            <person name="Clancey S.A."/>
            <person name="Shea T."/>
            <person name="David-Palma M."/>
            <person name="Averette A.F."/>
            <person name="Boekhout T."/>
            <person name="Porcel B.M."/>
            <person name="Nowrousian M."/>
            <person name="Cuomo C.A."/>
            <person name="Sun S."/>
            <person name="Heitman J."/>
            <person name="Coelho M.A."/>
        </authorList>
    </citation>
    <scope>NUCLEOTIDE SEQUENCE</scope>
    <source>
        <strain evidence="1">CBS 7841</strain>
    </source>
</reference>
<gene>
    <name evidence="1" type="ORF">L203_100823</name>
</gene>
<name>A0AAJ8JNU9_9TREE</name>
<dbReference type="GeneID" id="91085037"/>
<dbReference type="RefSeq" id="XP_066066374.1">
    <property type="nucleotide sequence ID" value="XM_066210277.1"/>
</dbReference>
<dbReference type="KEGG" id="cdep:91085037"/>
<sequence length="304" mass="34560">MQAASPNIDSRTKALQSIRAAAEARSNRYTVAHQQLASASTDNDSKVNRLLDFTSGQIYLPDLNGRKMSSNTPRWISQSLFFLEEMEIREASVFNDFNPWNVGTVPIADTIDMVYPWAENKKQLNLASKSCSHAEFDVQSVMCASKRCSGRLDYPNRQYNTLLQANSVRTYNPLLVVPQIGTYTNQLLSTQMKSPHYPKYSCQSQQLNTHVMISPDQEFPQPQNIIPSSPQTELDDDTFFLESPSSISNACTWIEFDPFKTNKPRLARTISLKWRWKAGKKVMTSMKEEAARIGQELQQMVIED</sequence>
<dbReference type="EMBL" id="CP143784">
    <property type="protein sequence ID" value="WVN85674.1"/>
    <property type="molecule type" value="Genomic_DNA"/>
</dbReference>
<protein>
    <submittedName>
        <fullName evidence="1">Uncharacterized protein</fullName>
    </submittedName>
</protein>
<proteinExistence type="predicted"/>
<keyword evidence="2" id="KW-1185">Reference proteome</keyword>
<dbReference type="AlphaFoldDB" id="A0AAJ8JNU9"/>
<organism evidence="1 2">
    <name type="scientific">Cryptococcus depauperatus CBS 7841</name>
    <dbReference type="NCBI Taxonomy" id="1295531"/>
    <lineage>
        <taxon>Eukaryota</taxon>
        <taxon>Fungi</taxon>
        <taxon>Dikarya</taxon>
        <taxon>Basidiomycota</taxon>
        <taxon>Agaricomycotina</taxon>
        <taxon>Tremellomycetes</taxon>
        <taxon>Tremellales</taxon>
        <taxon>Cryptococcaceae</taxon>
        <taxon>Cryptococcus</taxon>
    </lineage>
</organism>